<proteinExistence type="predicted"/>
<sequence length="80" mass="9211">MAVQHRRSGGNKKPYEVHQRCAVHHRESSRRDTKVERSLRCSRGPYRSKARVLPGRRRPQERTPEKSGEQRRGVEGPGGP</sequence>
<feature type="compositionally biased region" description="Basic and acidic residues" evidence="1">
    <location>
        <begin position="58"/>
        <end position="74"/>
    </location>
</feature>
<organism evidence="2 3">
    <name type="scientific">Pleurodeles waltl</name>
    <name type="common">Iberian ribbed newt</name>
    <dbReference type="NCBI Taxonomy" id="8319"/>
    <lineage>
        <taxon>Eukaryota</taxon>
        <taxon>Metazoa</taxon>
        <taxon>Chordata</taxon>
        <taxon>Craniata</taxon>
        <taxon>Vertebrata</taxon>
        <taxon>Euteleostomi</taxon>
        <taxon>Amphibia</taxon>
        <taxon>Batrachia</taxon>
        <taxon>Caudata</taxon>
        <taxon>Salamandroidea</taxon>
        <taxon>Salamandridae</taxon>
        <taxon>Pleurodelinae</taxon>
        <taxon>Pleurodeles</taxon>
    </lineage>
</organism>
<protein>
    <submittedName>
        <fullName evidence="2">Uncharacterized protein</fullName>
    </submittedName>
</protein>
<keyword evidence="3" id="KW-1185">Reference proteome</keyword>
<evidence type="ECO:0000256" key="1">
    <source>
        <dbReference type="SAM" id="MobiDB-lite"/>
    </source>
</evidence>
<dbReference type="AlphaFoldDB" id="A0AAV7WFR5"/>
<feature type="compositionally biased region" description="Basic residues" evidence="1">
    <location>
        <begin position="1"/>
        <end position="10"/>
    </location>
</feature>
<feature type="region of interest" description="Disordered" evidence="1">
    <location>
        <begin position="1"/>
        <end position="80"/>
    </location>
</feature>
<feature type="compositionally biased region" description="Basic residues" evidence="1">
    <location>
        <begin position="46"/>
        <end position="57"/>
    </location>
</feature>
<dbReference type="EMBL" id="JANPWB010000002">
    <property type="protein sequence ID" value="KAJ1211412.1"/>
    <property type="molecule type" value="Genomic_DNA"/>
</dbReference>
<gene>
    <name evidence="2" type="ORF">NDU88_006772</name>
</gene>
<accession>A0AAV7WFR5</accession>
<dbReference type="Proteomes" id="UP001066276">
    <property type="component" value="Chromosome 1_2"/>
</dbReference>
<feature type="compositionally biased region" description="Basic and acidic residues" evidence="1">
    <location>
        <begin position="13"/>
        <end position="39"/>
    </location>
</feature>
<reference evidence="2" key="1">
    <citation type="journal article" date="2022" name="bioRxiv">
        <title>Sequencing and chromosome-scale assembly of the giantPleurodeles waltlgenome.</title>
        <authorList>
            <person name="Brown T."/>
            <person name="Elewa A."/>
            <person name="Iarovenko S."/>
            <person name="Subramanian E."/>
            <person name="Araus A.J."/>
            <person name="Petzold A."/>
            <person name="Susuki M."/>
            <person name="Suzuki K.-i.T."/>
            <person name="Hayashi T."/>
            <person name="Toyoda A."/>
            <person name="Oliveira C."/>
            <person name="Osipova E."/>
            <person name="Leigh N.D."/>
            <person name="Simon A."/>
            <person name="Yun M.H."/>
        </authorList>
    </citation>
    <scope>NUCLEOTIDE SEQUENCE</scope>
    <source>
        <strain evidence="2">20211129_DDA</strain>
        <tissue evidence="2">Liver</tissue>
    </source>
</reference>
<name>A0AAV7WFR5_PLEWA</name>
<evidence type="ECO:0000313" key="3">
    <source>
        <dbReference type="Proteomes" id="UP001066276"/>
    </source>
</evidence>
<evidence type="ECO:0000313" key="2">
    <source>
        <dbReference type="EMBL" id="KAJ1211412.1"/>
    </source>
</evidence>
<comment type="caution">
    <text evidence="2">The sequence shown here is derived from an EMBL/GenBank/DDBJ whole genome shotgun (WGS) entry which is preliminary data.</text>
</comment>